<dbReference type="RefSeq" id="WP_346107158.1">
    <property type="nucleotide sequence ID" value="NZ_BAAAMU010000028.1"/>
</dbReference>
<evidence type="ECO:0000313" key="3">
    <source>
        <dbReference type="EMBL" id="GAA1640815.1"/>
    </source>
</evidence>
<organism evidence="3 4">
    <name type="scientific">Nonomuraea maheshkhaliensis</name>
    <dbReference type="NCBI Taxonomy" id="419590"/>
    <lineage>
        <taxon>Bacteria</taxon>
        <taxon>Bacillati</taxon>
        <taxon>Actinomycetota</taxon>
        <taxon>Actinomycetes</taxon>
        <taxon>Streptosporangiales</taxon>
        <taxon>Streptosporangiaceae</taxon>
        <taxon>Nonomuraea</taxon>
    </lineage>
</organism>
<dbReference type="Gene3D" id="3.30.565.10">
    <property type="entry name" value="Histidine kinase-like ATPase, C-terminal domain"/>
    <property type="match status" value="1"/>
</dbReference>
<dbReference type="InterPro" id="IPR036890">
    <property type="entry name" value="HATPase_C_sf"/>
</dbReference>
<dbReference type="Proteomes" id="UP001500064">
    <property type="component" value="Unassembled WGS sequence"/>
</dbReference>
<dbReference type="PANTHER" id="PTHR35526:SF3">
    <property type="entry name" value="ANTI-SIGMA-F FACTOR RSBW"/>
    <property type="match status" value="1"/>
</dbReference>
<dbReference type="Pfam" id="PF13581">
    <property type="entry name" value="HATPase_c_2"/>
    <property type="match status" value="1"/>
</dbReference>
<evidence type="ECO:0000313" key="4">
    <source>
        <dbReference type="Proteomes" id="UP001500064"/>
    </source>
</evidence>
<dbReference type="CDD" id="cd16936">
    <property type="entry name" value="HATPase_RsbW-like"/>
    <property type="match status" value="1"/>
</dbReference>
<protein>
    <recommendedName>
        <fullName evidence="2">Histidine kinase/HSP90-like ATPase domain-containing protein</fullName>
    </recommendedName>
</protein>
<comment type="caution">
    <text evidence="3">The sequence shown here is derived from an EMBL/GenBank/DDBJ whole genome shotgun (WGS) entry which is preliminary data.</text>
</comment>
<dbReference type="EMBL" id="BAAAMU010000028">
    <property type="protein sequence ID" value="GAA1640815.1"/>
    <property type="molecule type" value="Genomic_DNA"/>
</dbReference>
<name>A0ABP4R8C7_9ACTN</name>
<reference evidence="4" key="1">
    <citation type="journal article" date="2019" name="Int. J. Syst. Evol. Microbiol.">
        <title>The Global Catalogue of Microorganisms (GCM) 10K type strain sequencing project: providing services to taxonomists for standard genome sequencing and annotation.</title>
        <authorList>
            <consortium name="The Broad Institute Genomics Platform"/>
            <consortium name="The Broad Institute Genome Sequencing Center for Infectious Disease"/>
            <person name="Wu L."/>
            <person name="Ma J."/>
        </authorList>
    </citation>
    <scope>NUCLEOTIDE SEQUENCE [LARGE SCALE GENOMIC DNA]</scope>
    <source>
        <strain evidence="4">JCM 13929</strain>
    </source>
</reference>
<keyword evidence="1" id="KW-0808">Transferase</keyword>
<keyword evidence="1" id="KW-0418">Kinase</keyword>
<dbReference type="InterPro" id="IPR050267">
    <property type="entry name" value="Anti-sigma-factor_SerPK"/>
</dbReference>
<evidence type="ECO:0000256" key="1">
    <source>
        <dbReference type="ARBA" id="ARBA00022527"/>
    </source>
</evidence>
<feature type="domain" description="Histidine kinase/HSP90-like ATPase" evidence="2">
    <location>
        <begin position="14"/>
        <end position="126"/>
    </location>
</feature>
<dbReference type="PANTHER" id="PTHR35526">
    <property type="entry name" value="ANTI-SIGMA-F FACTOR RSBW-RELATED"/>
    <property type="match status" value="1"/>
</dbReference>
<accession>A0ABP4R8C7</accession>
<sequence>METLPLLSMGFDGARLQATRHAVSGRARGQGLAGERLEDFLAAVNEGVVNAVQHGGGQGRLRMWRVDGALLCEVRDTGPGIPDPVLDAEGLPPCAAPGGRGIWLMRRLSDEVRFTTGPGGTVVRLSMRLPAGADMTEAVGRVTGS</sequence>
<evidence type="ECO:0000259" key="2">
    <source>
        <dbReference type="Pfam" id="PF13581"/>
    </source>
</evidence>
<gene>
    <name evidence="3" type="ORF">GCM10009733_042390</name>
</gene>
<dbReference type="SUPFAM" id="SSF55874">
    <property type="entry name" value="ATPase domain of HSP90 chaperone/DNA topoisomerase II/histidine kinase"/>
    <property type="match status" value="1"/>
</dbReference>
<proteinExistence type="predicted"/>
<dbReference type="InterPro" id="IPR003594">
    <property type="entry name" value="HATPase_dom"/>
</dbReference>
<keyword evidence="1" id="KW-0723">Serine/threonine-protein kinase</keyword>
<keyword evidence="4" id="KW-1185">Reference proteome</keyword>